<evidence type="ECO:0000256" key="1">
    <source>
        <dbReference type="SAM" id="Phobius"/>
    </source>
</evidence>
<gene>
    <name evidence="2" type="ORF">FN976_21045</name>
</gene>
<dbReference type="Proteomes" id="UP000318199">
    <property type="component" value="Unassembled WGS sequence"/>
</dbReference>
<protein>
    <submittedName>
        <fullName evidence="2">Uncharacterized protein</fullName>
    </submittedName>
</protein>
<keyword evidence="3" id="KW-1185">Reference proteome</keyword>
<name>A0A562ZKG7_9BURK</name>
<keyword evidence="1" id="KW-0472">Membrane</keyword>
<dbReference type="AlphaFoldDB" id="A0A562ZKG7"/>
<keyword evidence="1" id="KW-1133">Transmembrane helix</keyword>
<feature type="transmembrane region" description="Helical" evidence="1">
    <location>
        <begin position="50"/>
        <end position="69"/>
    </location>
</feature>
<accession>A0A562ZKG7</accession>
<organism evidence="2 3">
    <name type="scientific">Caenimonas sedimenti</name>
    <dbReference type="NCBI Taxonomy" id="2596921"/>
    <lineage>
        <taxon>Bacteria</taxon>
        <taxon>Pseudomonadati</taxon>
        <taxon>Pseudomonadota</taxon>
        <taxon>Betaproteobacteria</taxon>
        <taxon>Burkholderiales</taxon>
        <taxon>Comamonadaceae</taxon>
        <taxon>Caenimonas</taxon>
    </lineage>
</organism>
<comment type="caution">
    <text evidence="2">The sequence shown here is derived from an EMBL/GenBank/DDBJ whole genome shotgun (WGS) entry which is preliminary data.</text>
</comment>
<reference evidence="2 3" key="1">
    <citation type="submission" date="2019-07" db="EMBL/GenBank/DDBJ databases">
        <title>Caenimonas sedimenti sp. nov., isolated from activated sludge.</title>
        <authorList>
            <person name="Xu J."/>
        </authorList>
    </citation>
    <scope>NUCLEOTIDE SEQUENCE [LARGE SCALE GENOMIC DNA]</scope>
    <source>
        <strain evidence="2 3">HX-9-20</strain>
    </source>
</reference>
<evidence type="ECO:0000313" key="2">
    <source>
        <dbReference type="EMBL" id="TWO68887.1"/>
    </source>
</evidence>
<evidence type="ECO:0000313" key="3">
    <source>
        <dbReference type="Proteomes" id="UP000318199"/>
    </source>
</evidence>
<dbReference type="OrthoDB" id="9155042at2"/>
<dbReference type="RefSeq" id="WP_145895039.1">
    <property type="nucleotide sequence ID" value="NZ_VOBQ01000017.1"/>
</dbReference>
<keyword evidence="1" id="KW-0812">Transmembrane</keyword>
<sequence length="90" mass="10835">MSLDELQRIKQWHVHHRGDHPLEYHLWDGMLTLWMMGWVGWVPAFAFDALWAMPLCVLAMAAPSLYVTWRMRAHHARRLRCDWLARKVQQ</sequence>
<feature type="transmembrane region" description="Helical" evidence="1">
    <location>
        <begin position="26"/>
        <end position="44"/>
    </location>
</feature>
<dbReference type="EMBL" id="VOBQ01000017">
    <property type="protein sequence ID" value="TWO68887.1"/>
    <property type="molecule type" value="Genomic_DNA"/>
</dbReference>
<proteinExistence type="predicted"/>